<sequence length="248" mass="27909">MELAQEYFPSTVENTMNNNILSHFAFSMKNEDSTLSQCSMASEIKDRLLSSSSSSSSSSFTWCGNTALDYSTSSKWVNDTCLNTIATPSPQNQKSTQAKDIKEGITTTYPLTTSSNPPTTTTTTTSSQRKGPGHLPKTDTQNNTVPIENDQLSSSSSLSSPPSSKEHSPFAPFADVTFLHHWPTTIVLFIQSKTRRKKHVQSRNLILLFVYMLHPIMYTYFFLFNKKKKAICIINLFDCTCFRKYNFK</sequence>
<feature type="transmembrane region" description="Helical" evidence="2">
    <location>
        <begin position="205"/>
        <end position="224"/>
    </location>
</feature>
<evidence type="ECO:0000256" key="2">
    <source>
        <dbReference type="SAM" id="Phobius"/>
    </source>
</evidence>
<reference evidence="3 4" key="1">
    <citation type="journal article" date="2013" name="Curr. Biol.">
        <title>The Genome of the Foraminiferan Reticulomyxa filosa.</title>
        <authorList>
            <person name="Glockner G."/>
            <person name="Hulsmann N."/>
            <person name="Schleicher M."/>
            <person name="Noegel A.A."/>
            <person name="Eichinger L."/>
            <person name="Gallinger C."/>
            <person name="Pawlowski J."/>
            <person name="Sierra R."/>
            <person name="Euteneuer U."/>
            <person name="Pillet L."/>
            <person name="Moustafa A."/>
            <person name="Platzer M."/>
            <person name="Groth M."/>
            <person name="Szafranski K."/>
            <person name="Schliwa M."/>
        </authorList>
    </citation>
    <scope>NUCLEOTIDE SEQUENCE [LARGE SCALE GENOMIC DNA]</scope>
</reference>
<feature type="compositionally biased region" description="Low complexity" evidence="1">
    <location>
        <begin position="106"/>
        <end position="127"/>
    </location>
</feature>
<dbReference type="Proteomes" id="UP000023152">
    <property type="component" value="Unassembled WGS sequence"/>
</dbReference>
<keyword evidence="2" id="KW-1133">Transmembrane helix</keyword>
<evidence type="ECO:0000313" key="3">
    <source>
        <dbReference type="EMBL" id="ETO25861.1"/>
    </source>
</evidence>
<keyword evidence="2" id="KW-0472">Membrane</keyword>
<name>X6NIS3_RETFI</name>
<comment type="caution">
    <text evidence="3">The sequence shown here is derived from an EMBL/GenBank/DDBJ whole genome shotgun (WGS) entry which is preliminary data.</text>
</comment>
<keyword evidence="4" id="KW-1185">Reference proteome</keyword>
<organism evidence="3 4">
    <name type="scientific">Reticulomyxa filosa</name>
    <dbReference type="NCBI Taxonomy" id="46433"/>
    <lineage>
        <taxon>Eukaryota</taxon>
        <taxon>Sar</taxon>
        <taxon>Rhizaria</taxon>
        <taxon>Retaria</taxon>
        <taxon>Foraminifera</taxon>
        <taxon>Monothalamids</taxon>
        <taxon>Reticulomyxidae</taxon>
        <taxon>Reticulomyxa</taxon>
    </lineage>
</organism>
<dbReference type="AlphaFoldDB" id="X6NIS3"/>
<gene>
    <name evidence="3" type="ORF">RFI_11275</name>
</gene>
<feature type="compositionally biased region" description="Low complexity" evidence="1">
    <location>
        <begin position="152"/>
        <end position="163"/>
    </location>
</feature>
<dbReference type="EMBL" id="ASPP01008241">
    <property type="protein sequence ID" value="ETO25861.1"/>
    <property type="molecule type" value="Genomic_DNA"/>
</dbReference>
<protein>
    <submittedName>
        <fullName evidence="3">Uncharacterized protein</fullName>
    </submittedName>
</protein>
<accession>X6NIS3</accession>
<evidence type="ECO:0000313" key="4">
    <source>
        <dbReference type="Proteomes" id="UP000023152"/>
    </source>
</evidence>
<keyword evidence="2" id="KW-0812">Transmembrane</keyword>
<evidence type="ECO:0000256" key="1">
    <source>
        <dbReference type="SAM" id="MobiDB-lite"/>
    </source>
</evidence>
<proteinExistence type="predicted"/>
<feature type="region of interest" description="Disordered" evidence="1">
    <location>
        <begin position="106"/>
        <end position="166"/>
    </location>
</feature>